<keyword evidence="5 7" id="KW-1133">Transmembrane helix</keyword>
<dbReference type="NCBIfam" id="TIGR00937">
    <property type="entry name" value="2A51"/>
    <property type="match status" value="1"/>
</dbReference>
<dbReference type="PANTHER" id="PTHR33567">
    <property type="entry name" value="CHROMATE ION TRANSPORTER (EUROFUNG)"/>
    <property type="match status" value="1"/>
</dbReference>
<dbReference type="InterPro" id="IPR003370">
    <property type="entry name" value="Chromate_transpt"/>
</dbReference>
<sequence length="407" mass="42948">MSAPTAASETSPPAGRPWEVFAVFLSLGLRSFGGPIAHLGYFRQAFVEQRRWLDDARYSQLLALCQFLPGPASSQLGFAIGLQRAGWRGALAAFLGFTLPSATLMLAFAWWAPYLRDAWGQSLLHGLKLVAVVVVAQGVLGMWRSLAPDWPRRALAVGAAMLLLWQPQAWMQLLVVVVAALLAPWACRRVMAHAGAVAAPRYGRPLAVVLLACHAAMLLFAFVVGTRGSLLVQTAAAFYRAGALVFGGGHVVLPWLRQALVLPGWVDENSFLAGYGAAQALPGPMFSLAAYLGSRMLDGQGGIAGALVALLAIFLPGFLLLGGVLPFWHRLAARAGAVRVVAAINAAVVGLLAAALYNPVWTGTVHGPADVLIAACGFLMLVVARQPAWVAVVWCVLATGAGTWPGH</sequence>
<dbReference type="PIRSF" id="PIRSF004810">
    <property type="entry name" value="ChrA"/>
    <property type="match status" value="1"/>
</dbReference>
<proteinExistence type="inferred from homology"/>
<evidence type="ECO:0000256" key="3">
    <source>
        <dbReference type="ARBA" id="ARBA00022475"/>
    </source>
</evidence>
<feature type="transmembrane region" description="Helical" evidence="7">
    <location>
        <begin position="20"/>
        <end position="42"/>
    </location>
</feature>
<keyword evidence="9" id="KW-1185">Reference proteome</keyword>
<feature type="transmembrane region" description="Helical" evidence="7">
    <location>
        <begin position="303"/>
        <end position="328"/>
    </location>
</feature>
<name>A0A4R0YP61_9GAMM</name>
<dbReference type="RefSeq" id="WP_131412772.1">
    <property type="nucleotide sequence ID" value="NZ_SJTG01000005.1"/>
</dbReference>
<feature type="transmembrane region" description="Helical" evidence="7">
    <location>
        <begin position="155"/>
        <end position="186"/>
    </location>
</feature>
<protein>
    <submittedName>
        <fullName evidence="8">Chromate efflux transporter</fullName>
    </submittedName>
</protein>
<evidence type="ECO:0000256" key="2">
    <source>
        <dbReference type="ARBA" id="ARBA00005262"/>
    </source>
</evidence>
<gene>
    <name evidence="8" type="primary">chrA</name>
    <name evidence="8" type="ORF">EZM97_32985</name>
</gene>
<dbReference type="EMBL" id="SJTG01000005">
    <property type="protein sequence ID" value="TCI07397.1"/>
    <property type="molecule type" value="Genomic_DNA"/>
</dbReference>
<dbReference type="Pfam" id="PF02417">
    <property type="entry name" value="Chromate_transp"/>
    <property type="match status" value="2"/>
</dbReference>
<evidence type="ECO:0000256" key="1">
    <source>
        <dbReference type="ARBA" id="ARBA00004651"/>
    </source>
</evidence>
<dbReference type="GO" id="GO:0005886">
    <property type="term" value="C:plasma membrane"/>
    <property type="evidence" value="ECO:0007669"/>
    <property type="project" value="UniProtKB-SubCell"/>
</dbReference>
<feature type="transmembrane region" description="Helical" evidence="7">
    <location>
        <begin position="237"/>
        <end position="256"/>
    </location>
</feature>
<evidence type="ECO:0000256" key="6">
    <source>
        <dbReference type="ARBA" id="ARBA00023136"/>
    </source>
</evidence>
<comment type="similarity">
    <text evidence="2">Belongs to the chromate ion transporter (CHR) (TC 2.A.51) family.</text>
</comment>
<dbReference type="AlphaFoldDB" id="A0A4R0YP61"/>
<evidence type="ECO:0000313" key="8">
    <source>
        <dbReference type="EMBL" id="TCI07397.1"/>
    </source>
</evidence>
<keyword evidence="6 7" id="KW-0472">Membrane</keyword>
<feature type="transmembrane region" description="Helical" evidence="7">
    <location>
        <begin position="206"/>
        <end position="225"/>
    </location>
</feature>
<evidence type="ECO:0000313" key="9">
    <source>
        <dbReference type="Proteomes" id="UP000291822"/>
    </source>
</evidence>
<evidence type="ECO:0000256" key="4">
    <source>
        <dbReference type="ARBA" id="ARBA00022692"/>
    </source>
</evidence>
<comment type="subcellular location">
    <subcellularLocation>
        <location evidence="1">Cell membrane</location>
        <topology evidence="1">Multi-pass membrane protein</topology>
    </subcellularLocation>
</comment>
<feature type="transmembrane region" description="Helical" evidence="7">
    <location>
        <begin position="340"/>
        <end position="360"/>
    </location>
</feature>
<dbReference type="InterPro" id="IPR014047">
    <property type="entry name" value="Chr_Tranpt_l_chain"/>
</dbReference>
<dbReference type="GO" id="GO:0015109">
    <property type="term" value="F:chromate transmembrane transporter activity"/>
    <property type="evidence" value="ECO:0007669"/>
    <property type="project" value="InterPro"/>
</dbReference>
<dbReference type="PANTHER" id="PTHR33567:SF3">
    <property type="entry name" value="CHROMATE ION TRANSPORTER (EUROFUNG)"/>
    <property type="match status" value="1"/>
</dbReference>
<feature type="transmembrane region" description="Helical" evidence="7">
    <location>
        <begin position="90"/>
        <end position="111"/>
    </location>
</feature>
<dbReference type="Proteomes" id="UP000291822">
    <property type="component" value="Unassembled WGS sequence"/>
</dbReference>
<reference evidence="8 9" key="1">
    <citation type="submission" date="2019-02" db="EMBL/GenBank/DDBJ databases">
        <title>Dyella amyloliquefaciens sp. nov., isolated from forest soil.</title>
        <authorList>
            <person name="Gao Z.-H."/>
            <person name="Qiu L.-H."/>
        </authorList>
    </citation>
    <scope>NUCLEOTIDE SEQUENCE [LARGE SCALE GENOMIC DNA]</scope>
    <source>
        <strain evidence="8 9">KACC 12747</strain>
    </source>
</reference>
<organism evidence="8 9">
    <name type="scientific">Dyella soli</name>
    <dbReference type="NCBI Taxonomy" id="522319"/>
    <lineage>
        <taxon>Bacteria</taxon>
        <taxon>Pseudomonadati</taxon>
        <taxon>Pseudomonadota</taxon>
        <taxon>Gammaproteobacteria</taxon>
        <taxon>Lysobacterales</taxon>
        <taxon>Rhodanobacteraceae</taxon>
        <taxon>Dyella</taxon>
    </lineage>
</organism>
<keyword evidence="4 7" id="KW-0812">Transmembrane</keyword>
<comment type="caution">
    <text evidence="8">The sequence shown here is derived from an EMBL/GenBank/DDBJ whole genome shotgun (WGS) entry which is preliminary data.</text>
</comment>
<evidence type="ECO:0000256" key="5">
    <source>
        <dbReference type="ARBA" id="ARBA00022989"/>
    </source>
</evidence>
<keyword evidence="3" id="KW-1003">Cell membrane</keyword>
<accession>A0A4R0YP61</accession>
<feature type="transmembrane region" description="Helical" evidence="7">
    <location>
        <begin position="372"/>
        <end position="397"/>
    </location>
</feature>
<evidence type="ECO:0000256" key="7">
    <source>
        <dbReference type="SAM" id="Phobius"/>
    </source>
</evidence>